<evidence type="ECO:0000256" key="1">
    <source>
        <dbReference type="ARBA" id="ARBA00023002"/>
    </source>
</evidence>
<dbReference type="PANTHER" id="PTHR13789">
    <property type="entry name" value="MONOOXYGENASE"/>
    <property type="match status" value="1"/>
</dbReference>
<protein>
    <submittedName>
        <fullName evidence="4">2-polyprenyl-6-methoxyphenol hydroxylase</fullName>
    </submittedName>
</protein>
<dbReference type="Gene3D" id="3.50.50.60">
    <property type="entry name" value="FAD/NAD(P)-binding domain"/>
    <property type="match status" value="1"/>
</dbReference>
<keyword evidence="1" id="KW-0560">Oxidoreductase</keyword>
<dbReference type="GO" id="GO:0071949">
    <property type="term" value="F:FAD binding"/>
    <property type="evidence" value="ECO:0007669"/>
    <property type="project" value="InterPro"/>
</dbReference>
<sequence>MTPNHQHRPRVLVVGAGIAGLALAHALREQALDVTVAERDTQVRTTGAGLYLPANAVRALDRLGLGDAVVPHAHAIARQRLLDRRGRVLSQFALDEIWGTVGDCLSIGRRELHEALLSSLDPSLIRLGSAVTQADAEGNVTFEDGSSERYDLVVGADGVNSVVRRGVFGRTEPRFLQQVCWRFIARSAEIGPTADWTVRLGSAGRTLLTIPLGGERVYVYAETAGSTPQPPSGDWRARFADFTAPGAELLEQGADAYFAPLTEIDSSDWTRGRTVLVGDAAHACSPSMAQGGAMALEDAVVLAEVLGQAQTQGVGITGALATYQARRAGRIRWVLDQNHRRDKARGLPTPIRDLTLRVGGLRLFRANHAPLHAEP</sequence>
<dbReference type="Proteomes" id="UP000236754">
    <property type="component" value="Unassembled WGS sequence"/>
</dbReference>
<dbReference type="InterPro" id="IPR050493">
    <property type="entry name" value="FAD-dep_Monooxygenase_BioMet"/>
</dbReference>
<dbReference type="EMBL" id="FNVU01000018">
    <property type="protein sequence ID" value="SEG87689.1"/>
    <property type="molecule type" value="Genomic_DNA"/>
</dbReference>
<dbReference type="InterPro" id="IPR036188">
    <property type="entry name" value="FAD/NAD-bd_sf"/>
</dbReference>
<dbReference type="SUPFAM" id="SSF51905">
    <property type="entry name" value="FAD/NAD(P)-binding domain"/>
    <property type="match status" value="1"/>
</dbReference>
<keyword evidence="2" id="KW-0503">Monooxygenase</keyword>
<dbReference type="PANTHER" id="PTHR13789:SF309">
    <property type="entry name" value="PUTATIVE (AFU_ORTHOLOGUE AFUA_6G14510)-RELATED"/>
    <property type="match status" value="1"/>
</dbReference>
<dbReference type="InterPro" id="IPR002938">
    <property type="entry name" value="FAD-bd"/>
</dbReference>
<evidence type="ECO:0000256" key="2">
    <source>
        <dbReference type="ARBA" id="ARBA00023033"/>
    </source>
</evidence>
<dbReference type="PRINTS" id="PR00420">
    <property type="entry name" value="RNGMNOXGNASE"/>
</dbReference>
<reference evidence="4 5" key="1">
    <citation type="submission" date="2016-10" db="EMBL/GenBank/DDBJ databases">
        <authorList>
            <person name="de Groot N.N."/>
        </authorList>
    </citation>
    <scope>NUCLEOTIDE SEQUENCE [LARGE SCALE GENOMIC DNA]</scope>
    <source>
        <strain evidence="4 5">CGMCC 4.2023</strain>
    </source>
</reference>
<proteinExistence type="predicted"/>
<evidence type="ECO:0000313" key="4">
    <source>
        <dbReference type="EMBL" id="SEG87689.1"/>
    </source>
</evidence>
<gene>
    <name evidence="4" type="ORF">SAMN05216223_118144</name>
</gene>
<dbReference type="Pfam" id="PF01494">
    <property type="entry name" value="FAD_binding_3"/>
    <property type="match status" value="1"/>
</dbReference>
<accession>A0A1H6DQV8</accession>
<feature type="domain" description="FAD-binding" evidence="3">
    <location>
        <begin position="10"/>
        <end position="336"/>
    </location>
</feature>
<evidence type="ECO:0000259" key="3">
    <source>
        <dbReference type="Pfam" id="PF01494"/>
    </source>
</evidence>
<dbReference type="GO" id="GO:0004497">
    <property type="term" value="F:monooxygenase activity"/>
    <property type="evidence" value="ECO:0007669"/>
    <property type="project" value="UniProtKB-KW"/>
</dbReference>
<organism evidence="4 5">
    <name type="scientific">Actinacidiphila yanglinensis</name>
    <dbReference type="NCBI Taxonomy" id="310779"/>
    <lineage>
        <taxon>Bacteria</taxon>
        <taxon>Bacillati</taxon>
        <taxon>Actinomycetota</taxon>
        <taxon>Actinomycetes</taxon>
        <taxon>Kitasatosporales</taxon>
        <taxon>Streptomycetaceae</taxon>
        <taxon>Actinacidiphila</taxon>
    </lineage>
</organism>
<evidence type="ECO:0000313" key="5">
    <source>
        <dbReference type="Proteomes" id="UP000236754"/>
    </source>
</evidence>
<dbReference type="RefSeq" id="WP_160145151.1">
    <property type="nucleotide sequence ID" value="NZ_FNVU01000018.1"/>
</dbReference>
<name>A0A1H6DQV8_9ACTN</name>
<keyword evidence="5" id="KW-1185">Reference proteome</keyword>
<dbReference type="OrthoDB" id="9782160at2"/>
<dbReference type="AlphaFoldDB" id="A0A1H6DQV8"/>